<dbReference type="KEGG" id="shs:STEHIDRAFT_163489"/>
<sequence>MSFNFHTTRSGLNFGHPERFVHTALTLAPLLLDNLKLSDDRARRTEAIYDALFPLAPLSFESPEFGPGDSHIHMPSLTPAAGHVANAAGLPSHPASSSTKALLFQTSARLMKHEMTSRRDKLKAKYNRYRKESYDLKKMAKGLVNRKIKSQTSKKNSGYEKVITLTDFKIADISIAPGGDIGRHRPAGKSLPTLASLMARPGWRYIPNDGRCVMFSVGPAPRNSNSPSWDTAIEGMASVMERLRCEEGVSFLRGETHHRRGDYTIVSSGITHGNGRKVPGNLKERHPTIVEELKNSEAIRRVVGHQDALFRYNVPKLYRHCANQVDELLAHHEDLQRPFSHSVYTTFTDNMRPASATFKHVDSQNHTYVWCAITNGGNFDFGKGAHLILYDFKLIVEFPPGCTALLPSATVSHGNTAINPGETRYSLTQYINGALFRWVRNGFRPVSALTRREEAANDYDAEDRCAEVLVDWLPRLPRPLSQASYYHSHCPSSNQTNLY</sequence>
<evidence type="ECO:0000313" key="1">
    <source>
        <dbReference type="EMBL" id="EIM79665.1"/>
    </source>
</evidence>
<dbReference type="Proteomes" id="UP000053927">
    <property type="component" value="Unassembled WGS sequence"/>
</dbReference>
<organism evidence="1 2">
    <name type="scientific">Stereum hirsutum (strain FP-91666)</name>
    <name type="common">White-rot fungus</name>
    <dbReference type="NCBI Taxonomy" id="721885"/>
    <lineage>
        <taxon>Eukaryota</taxon>
        <taxon>Fungi</taxon>
        <taxon>Dikarya</taxon>
        <taxon>Basidiomycota</taxon>
        <taxon>Agaricomycotina</taxon>
        <taxon>Agaricomycetes</taxon>
        <taxon>Russulales</taxon>
        <taxon>Stereaceae</taxon>
        <taxon>Stereum</taxon>
    </lineage>
</organism>
<dbReference type="EMBL" id="JH687402">
    <property type="protein sequence ID" value="EIM79665.1"/>
    <property type="molecule type" value="Genomic_DNA"/>
</dbReference>
<dbReference type="eggNOG" id="ENOG502SNUP">
    <property type="taxonomic scope" value="Eukaryota"/>
</dbReference>
<gene>
    <name evidence="1" type="ORF">STEHIDRAFT_163489</name>
</gene>
<keyword evidence="2" id="KW-1185">Reference proteome</keyword>
<reference evidence="2" key="1">
    <citation type="journal article" date="2012" name="Science">
        <title>The Paleozoic origin of enzymatic lignin decomposition reconstructed from 31 fungal genomes.</title>
        <authorList>
            <person name="Floudas D."/>
            <person name="Binder M."/>
            <person name="Riley R."/>
            <person name="Barry K."/>
            <person name="Blanchette R.A."/>
            <person name="Henrissat B."/>
            <person name="Martinez A.T."/>
            <person name="Otillar R."/>
            <person name="Spatafora J.W."/>
            <person name="Yadav J.S."/>
            <person name="Aerts A."/>
            <person name="Benoit I."/>
            <person name="Boyd A."/>
            <person name="Carlson A."/>
            <person name="Copeland A."/>
            <person name="Coutinho P.M."/>
            <person name="de Vries R.P."/>
            <person name="Ferreira P."/>
            <person name="Findley K."/>
            <person name="Foster B."/>
            <person name="Gaskell J."/>
            <person name="Glotzer D."/>
            <person name="Gorecki P."/>
            <person name="Heitman J."/>
            <person name="Hesse C."/>
            <person name="Hori C."/>
            <person name="Igarashi K."/>
            <person name="Jurgens J.A."/>
            <person name="Kallen N."/>
            <person name="Kersten P."/>
            <person name="Kohler A."/>
            <person name="Kuees U."/>
            <person name="Kumar T.K.A."/>
            <person name="Kuo A."/>
            <person name="LaButti K."/>
            <person name="Larrondo L.F."/>
            <person name="Lindquist E."/>
            <person name="Ling A."/>
            <person name="Lombard V."/>
            <person name="Lucas S."/>
            <person name="Lundell T."/>
            <person name="Martin R."/>
            <person name="McLaughlin D.J."/>
            <person name="Morgenstern I."/>
            <person name="Morin E."/>
            <person name="Murat C."/>
            <person name="Nagy L.G."/>
            <person name="Nolan M."/>
            <person name="Ohm R.A."/>
            <person name="Patyshakuliyeva A."/>
            <person name="Rokas A."/>
            <person name="Ruiz-Duenas F.J."/>
            <person name="Sabat G."/>
            <person name="Salamov A."/>
            <person name="Samejima M."/>
            <person name="Schmutz J."/>
            <person name="Slot J.C."/>
            <person name="St John F."/>
            <person name="Stenlid J."/>
            <person name="Sun H."/>
            <person name="Sun S."/>
            <person name="Syed K."/>
            <person name="Tsang A."/>
            <person name="Wiebenga A."/>
            <person name="Young D."/>
            <person name="Pisabarro A."/>
            <person name="Eastwood D.C."/>
            <person name="Martin F."/>
            <person name="Cullen D."/>
            <person name="Grigoriev I.V."/>
            <person name="Hibbett D.S."/>
        </authorList>
    </citation>
    <scope>NUCLEOTIDE SEQUENCE [LARGE SCALE GENOMIC DNA]</scope>
    <source>
        <strain evidence="2">FP-91666</strain>
    </source>
</reference>
<dbReference type="GeneID" id="18802360"/>
<protein>
    <submittedName>
        <fullName evidence="1">Uncharacterized protein</fullName>
    </submittedName>
</protein>
<proteinExistence type="predicted"/>
<evidence type="ECO:0000313" key="2">
    <source>
        <dbReference type="Proteomes" id="UP000053927"/>
    </source>
</evidence>
<accession>R7RXP8</accession>
<name>R7RXP8_STEHR</name>
<dbReference type="OrthoDB" id="3202607at2759"/>
<dbReference type="RefSeq" id="XP_007311239.1">
    <property type="nucleotide sequence ID" value="XM_007311177.1"/>
</dbReference>
<dbReference type="Gene3D" id="3.60.130.30">
    <property type="match status" value="1"/>
</dbReference>
<dbReference type="AlphaFoldDB" id="R7RXP8"/>